<evidence type="ECO:0000256" key="1">
    <source>
        <dbReference type="SAM" id="Phobius"/>
    </source>
</evidence>
<feature type="transmembrane region" description="Helical" evidence="1">
    <location>
        <begin position="112"/>
        <end position="136"/>
    </location>
</feature>
<feature type="transmembrane region" description="Helical" evidence="1">
    <location>
        <begin position="142"/>
        <end position="165"/>
    </location>
</feature>
<keyword evidence="1" id="KW-0812">Transmembrane</keyword>
<dbReference type="Proteomes" id="UP000587462">
    <property type="component" value="Unassembled WGS sequence"/>
</dbReference>
<dbReference type="EMBL" id="JABBXF010000005">
    <property type="protein sequence ID" value="NVK76666.1"/>
    <property type="molecule type" value="Genomic_DNA"/>
</dbReference>
<accession>A0A7Y7E5S8</accession>
<keyword evidence="1" id="KW-1133">Transmembrane helix</keyword>
<protein>
    <submittedName>
        <fullName evidence="2">Uncharacterized protein</fullName>
    </submittedName>
</protein>
<gene>
    <name evidence="2" type="ORF">HG542_03220</name>
</gene>
<keyword evidence="3" id="KW-1185">Reference proteome</keyword>
<evidence type="ECO:0000313" key="3">
    <source>
        <dbReference type="Proteomes" id="UP000587462"/>
    </source>
</evidence>
<keyword evidence="1" id="KW-0472">Membrane</keyword>
<dbReference type="AlphaFoldDB" id="A0A7Y7E5S8"/>
<reference evidence="2 3" key="1">
    <citation type="submission" date="2020-04" db="EMBL/GenBank/DDBJ databases">
        <title>Draft Genome Sequence of Streptomyces morookaense DSM 40503, an 8-azaguanine-producing strain.</title>
        <authorList>
            <person name="Qi J."/>
            <person name="Gao J.-M."/>
        </authorList>
    </citation>
    <scope>NUCLEOTIDE SEQUENCE [LARGE SCALE GENOMIC DNA]</scope>
    <source>
        <strain evidence="2 3">DSM 40503</strain>
    </source>
</reference>
<organism evidence="2 3">
    <name type="scientific">Streptomyces morookaense</name>
    <name type="common">Streptoverticillium morookaense</name>
    <dbReference type="NCBI Taxonomy" id="1970"/>
    <lineage>
        <taxon>Bacteria</taxon>
        <taxon>Bacillati</taxon>
        <taxon>Actinomycetota</taxon>
        <taxon>Actinomycetes</taxon>
        <taxon>Kitasatosporales</taxon>
        <taxon>Streptomycetaceae</taxon>
        <taxon>Streptomyces</taxon>
    </lineage>
</organism>
<name>A0A7Y7E5S8_STRMO</name>
<comment type="caution">
    <text evidence="2">The sequence shown here is derived from an EMBL/GenBank/DDBJ whole genome shotgun (WGS) entry which is preliminary data.</text>
</comment>
<proteinExistence type="predicted"/>
<dbReference type="RefSeq" id="WP_171078468.1">
    <property type="nucleotide sequence ID" value="NZ_BNBU01000001.1"/>
</dbReference>
<feature type="transmembrane region" description="Helical" evidence="1">
    <location>
        <begin position="79"/>
        <end position="100"/>
    </location>
</feature>
<evidence type="ECO:0000313" key="2">
    <source>
        <dbReference type="EMBL" id="NVK76666.1"/>
    </source>
</evidence>
<sequence>MIRGVREKHGKSPKYWVGVPGKDGKTDWIRLKDTYAFSDQAREGDPIALYSWKGKIRGVVTGDISYRTADTPLRSWGTALGWATGLFSTGLAVLCCGVWWRLRGATHGRSSPWQISVISLAGILPGICVGVWVPIFPDSVGAALRGAGAAFAVVLLGALCCWMYFSRKERQQGDDIAITPRPGPAEQVINVFLPYEPEYSGKAHLVVQADGLAMSPDPTGRVARRPLPDGLTLVKVRHQLRTDPGPHISAGRSFHQYYIAECRAGERTLLFAGKKADLERLAGALSTTHRASANI</sequence>